<accession>A0A0V1ER61</accession>
<dbReference type="EMBL" id="JYDR01000013">
    <property type="protein sequence ID" value="KRY76240.1"/>
    <property type="molecule type" value="Genomic_DNA"/>
</dbReference>
<reference evidence="1 2" key="1">
    <citation type="submission" date="2015-01" db="EMBL/GenBank/DDBJ databases">
        <title>Evolution of Trichinella species and genotypes.</title>
        <authorList>
            <person name="Korhonen P.K."/>
            <person name="Edoardo P."/>
            <person name="Giuseppe L.R."/>
            <person name="Gasser R.B."/>
        </authorList>
    </citation>
    <scope>NUCLEOTIDE SEQUENCE [LARGE SCALE GENOMIC DNA]</scope>
    <source>
        <strain evidence="1">ISS13</strain>
    </source>
</reference>
<evidence type="ECO:0000313" key="1">
    <source>
        <dbReference type="EMBL" id="KRY76240.1"/>
    </source>
</evidence>
<comment type="caution">
    <text evidence="1">The sequence shown here is derived from an EMBL/GenBank/DDBJ whole genome shotgun (WGS) entry which is preliminary data.</text>
</comment>
<organism evidence="1 2">
    <name type="scientific">Trichinella pseudospiralis</name>
    <name type="common">Parasitic roundworm</name>
    <dbReference type="NCBI Taxonomy" id="6337"/>
    <lineage>
        <taxon>Eukaryota</taxon>
        <taxon>Metazoa</taxon>
        <taxon>Ecdysozoa</taxon>
        <taxon>Nematoda</taxon>
        <taxon>Enoplea</taxon>
        <taxon>Dorylaimia</taxon>
        <taxon>Trichinellida</taxon>
        <taxon>Trichinellidae</taxon>
        <taxon>Trichinella</taxon>
    </lineage>
</organism>
<evidence type="ECO:0000313" key="2">
    <source>
        <dbReference type="Proteomes" id="UP000054632"/>
    </source>
</evidence>
<proteinExistence type="predicted"/>
<gene>
    <name evidence="1" type="ORF">T4A_7874</name>
</gene>
<sequence>MNRNFIQCKIHKDEKNTVRSDSSVHQWMHMLLRVRIAKVILEVVVDHRNQEYYVLSDAGRFLIDSNIRYFRNIYISIESLDAHAVESANRQGDIGSGCRSSKSGVFLQPLDHHQSQWMHMLLRVRIAKVILEVVVDHPNQVCFCSHWIIIKCRSFSNRLQYPEFPYHLYMRCVSAAFSTSYIPFDLCDPHSPASSACPAIIRARARALLFLKLLRYFNQCSQRFFLISHPGFVTILPGAHPSHDSAHQQQVQPYRVRGRLLRFRLDLHSFVHNHDLSVDR</sequence>
<protein>
    <submittedName>
        <fullName evidence="1">Uncharacterized protein</fullName>
    </submittedName>
</protein>
<dbReference type="Proteomes" id="UP000054632">
    <property type="component" value="Unassembled WGS sequence"/>
</dbReference>
<dbReference type="AlphaFoldDB" id="A0A0V1ER61"/>
<name>A0A0V1ER61_TRIPS</name>